<reference evidence="1" key="1">
    <citation type="submission" date="2014-11" db="EMBL/GenBank/DDBJ databases">
        <authorList>
            <person name="Amaro Gonzalez C."/>
        </authorList>
    </citation>
    <scope>NUCLEOTIDE SEQUENCE</scope>
</reference>
<protein>
    <submittedName>
        <fullName evidence="1">Uncharacterized protein</fullName>
    </submittedName>
</protein>
<reference evidence="1" key="2">
    <citation type="journal article" date="2015" name="Fish Shellfish Immunol.">
        <title>Early steps in the European eel (Anguilla anguilla)-Vibrio vulnificus interaction in the gills: Role of the RtxA13 toxin.</title>
        <authorList>
            <person name="Callol A."/>
            <person name="Pajuelo D."/>
            <person name="Ebbesson L."/>
            <person name="Teles M."/>
            <person name="MacKenzie S."/>
            <person name="Amaro C."/>
        </authorList>
    </citation>
    <scope>NUCLEOTIDE SEQUENCE</scope>
</reference>
<accession>A0A0E9P9S0</accession>
<proteinExistence type="predicted"/>
<dbReference type="AlphaFoldDB" id="A0A0E9P9S0"/>
<organism evidence="1">
    <name type="scientific">Anguilla anguilla</name>
    <name type="common">European freshwater eel</name>
    <name type="synonym">Muraena anguilla</name>
    <dbReference type="NCBI Taxonomy" id="7936"/>
    <lineage>
        <taxon>Eukaryota</taxon>
        <taxon>Metazoa</taxon>
        <taxon>Chordata</taxon>
        <taxon>Craniata</taxon>
        <taxon>Vertebrata</taxon>
        <taxon>Euteleostomi</taxon>
        <taxon>Actinopterygii</taxon>
        <taxon>Neopterygii</taxon>
        <taxon>Teleostei</taxon>
        <taxon>Anguilliformes</taxon>
        <taxon>Anguillidae</taxon>
        <taxon>Anguilla</taxon>
    </lineage>
</organism>
<evidence type="ECO:0000313" key="1">
    <source>
        <dbReference type="EMBL" id="JAH01012.1"/>
    </source>
</evidence>
<name>A0A0E9P9S0_ANGAN</name>
<sequence>MHPSAYVLHRLPHLCPLWGSLEKVALRPVKLDISSLVALLQTSPPSPGVVSYVLL</sequence>
<dbReference type="EMBL" id="GBXM01107565">
    <property type="protein sequence ID" value="JAH01012.1"/>
    <property type="molecule type" value="Transcribed_RNA"/>
</dbReference>